<evidence type="ECO:0000313" key="2">
    <source>
        <dbReference type="EMBL" id="PAV59390.1"/>
    </source>
</evidence>
<organism evidence="2 3">
    <name type="scientific">Diploscapter pachys</name>
    <dbReference type="NCBI Taxonomy" id="2018661"/>
    <lineage>
        <taxon>Eukaryota</taxon>
        <taxon>Metazoa</taxon>
        <taxon>Ecdysozoa</taxon>
        <taxon>Nematoda</taxon>
        <taxon>Chromadorea</taxon>
        <taxon>Rhabditida</taxon>
        <taxon>Rhabditina</taxon>
        <taxon>Rhabditomorpha</taxon>
        <taxon>Rhabditoidea</taxon>
        <taxon>Rhabditidae</taxon>
        <taxon>Diploscapter</taxon>
    </lineage>
</organism>
<reference evidence="2 3" key="1">
    <citation type="journal article" date="2017" name="Curr. Biol.">
        <title>Genome architecture and evolution of a unichromosomal asexual nematode.</title>
        <authorList>
            <person name="Fradin H."/>
            <person name="Zegar C."/>
            <person name="Gutwein M."/>
            <person name="Lucas J."/>
            <person name="Kovtun M."/>
            <person name="Corcoran D."/>
            <person name="Baugh L.R."/>
            <person name="Kiontke K."/>
            <person name="Gunsalus K."/>
            <person name="Fitch D.H."/>
            <person name="Piano F."/>
        </authorList>
    </citation>
    <scope>NUCLEOTIDE SEQUENCE [LARGE SCALE GENOMIC DNA]</scope>
    <source>
        <strain evidence="2">PF1309</strain>
    </source>
</reference>
<gene>
    <name evidence="2" type="ORF">WR25_03515</name>
</gene>
<comment type="caution">
    <text evidence="2">The sequence shown here is derived from an EMBL/GenBank/DDBJ whole genome shotgun (WGS) entry which is preliminary data.</text>
</comment>
<keyword evidence="3" id="KW-1185">Reference proteome</keyword>
<protein>
    <submittedName>
        <fullName evidence="2">Uncharacterized protein</fullName>
    </submittedName>
</protein>
<sequence length="166" mass="18012">MPSNVAVSRLFPMAIAGITDVILLASLSRCLFKKRARTFAPQTLALRLRIAAISSPALTVLAARSSIDEMTICWTVTRFAITRLRHVARRSCSSTDFARFLQLASMTALVMCRTLGVRLECASQGIAAGVAALLPASTVALLEPIHHPVATFAKIRCLKLIYRSDV</sequence>
<keyword evidence="1" id="KW-0472">Membrane</keyword>
<keyword evidence="1" id="KW-0812">Transmembrane</keyword>
<evidence type="ECO:0000256" key="1">
    <source>
        <dbReference type="SAM" id="Phobius"/>
    </source>
</evidence>
<dbReference type="EMBL" id="LIAE01010527">
    <property type="protein sequence ID" value="PAV59390.1"/>
    <property type="molecule type" value="Genomic_DNA"/>
</dbReference>
<dbReference type="Proteomes" id="UP000218231">
    <property type="component" value="Unassembled WGS sequence"/>
</dbReference>
<dbReference type="AlphaFoldDB" id="A0A2A2JC95"/>
<accession>A0A2A2JC95</accession>
<proteinExistence type="predicted"/>
<name>A0A2A2JC95_9BILA</name>
<feature type="transmembrane region" description="Helical" evidence="1">
    <location>
        <begin position="12"/>
        <end position="32"/>
    </location>
</feature>
<evidence type="ECO:0000313" key="3">
    <source>
        <dbReference type="Proteomes" id="UP000218231"/>
    </source>
</evidence>
<keyword evidence="1" id="KW-1133">Transmembrane helix</keyword>